<organism evidence="3 4">
    <name type="scientific">Quadrisphaera granulorum</name>
    <dbReference type="NCBI Taxonomy" id="317664"/>
    <lineage>
        <taxon>Bacteria</taxon>
        <taxon>Bacillati</taxon>
        <taxon>Actinomycetota</taxon>
        <taxon>Actinomycetes</taxon>
        <taxon>Kineosporiales</taxon>
        <taxon>Kineosporiaceae</taxon>
        <taxon>Quadrisphaera</taxon>
    </lineage>
</organism>
<evidence type="ECO:0000313" key="4">
    <source>
        <dbReference type="Proteomes" id="UP000245469"/>
    </source>
</evidence>
<protein>
    <submittedName>
        <fullName evidence="3">Uncharacterized protein</fullName>
    </submittedName>
</protein>
<keyword evidence="4" id="KW-1185">Reference proteome</keyword>
<keyword evidence="2" id="KW-1133">Transmembrane helix</keyword>
<feature type="compositionally biased region" description="Low complexity" evidence="1">
    <location>
        <begin position="85"/>
        <end position="104"/>
    </location>
</feature>
<evidence type="ECO:0000313" key="3">
    <source>
        <dbReference type="EMBL" id="PWJ54171.1"/>
    </source>
</evidence>
<evidence type="ECO:0000256" key="1">
    <source>
        <dbReference type="SAM" id="MobiDB-lite"/>
    </source>
</evidence>
<name>A0A316A905_9ACTN</name>
<keyword evidence="2" id="KW-0812">Transmembrane</keyword>
<evidence type="ECO:0000256" key="2">
    <source>
        <dbReference type="SAM" id="Phobius"/>
    </source>
</evidence>
<feature type="compositionally biased region" description="Basic and acidic residues" evidence="1">
    <location>
        <begin position="75"/>
        <end position="84"/>
    </location>
</feature>
<dbReference type="RefSeq" id="WP_109773856.1">
    <property type="nucleotide sequence ID" value="NZ_QGDQ01000008.1"/>
</dbReference>
<comment type="caution">
    <text evidence="3">The sequence shown here is derived from an EMBL/GenBank/DDBJ whole genome shotgun (WGS) entry which is preliminary data.</text>
</comment>
<dbReference type="AlphaFoldDB" id="A0A316A905"/>
<feature type="region of interest" description="Disordered" evidence="1">
    <location>
        <begin position="75"/>
        <end position="106"/>
    </location>
</feature>
<dbReference type="EMBL" id="QGDQ01000008">
    <property type="protein sequence ID" value="PWJ54171.1"/>
    <property type="molecule type" value="Genomic_DNA"/>
</dbReference>
<sequence length="269" mass="27387">MARSPDADAALMARLRAANPARPTALDERAEADLQAALATQVGAAAPSRRRPLVLAVAAAVVVLGAVGVGVTVVQHDDDGDRRGPTFAAAGTPGAPSARASSPPVRLPPVDAPALLTAWGPQPAYDYPPVTTPTELASEADLVAVGELVAMAPEGGGSECPDGQTAPIPEVVMRLDRLQVVKGQQEMFTVLVVVPREGGGAPRGLPLGTRVLIYASAGQSADCQDVYRVTSPQGIALQAADGQVVWPLLGQVRDGDLSQALPGGSLIAQ</sequence>
<gene>
    <name evidence="3" type="ORF">BXY45_10878</name>
</gene>
<reference evidence="3 4" key="1">
    <citation type="submission" date="2018-03" db="EMBL/GenBank/DDBJ databases">
        <title>Genomic Encyclopedia of Archaeal and Bacterial Type Strains, Phase II (KMG-II): from individual species to whole genera.</title>
        <authorList>
            <person name="Goeker M."/>
        </authorList>
    </citation>
    <scope>NUCLEOTIDE SEQUENCE [LARGE SCALE GENOMIC DNA]</scope>
    <source>
        <strain evidence="3 4">DSM 44889</strain>
    </source>
</reference>
<keyword evidence="2" id="KW-0472">Membrane</keyword>
<feature type="transmembrane region" description="Helical" evidence="2">
    <location>
        <begin position="53"/>
        <end position="74"/>
    </location>
</feature>
<accession>A0A316A905</accession>
<dbReference type="Proteomes" id="UP000245469">
    <property type="component" value="Unassembled WGS sequence"/>
</dbReference>
<proteinExistence type="predicted"/>